<dbReference type="PANTHER" id="PTHR32089">
    <property type="entry name" value="METHYL-ACCEPTING CHEMOTAXIS PROTEIN MCPB"/>
    <property type="match status" value="1"/>
</dbReference>
<dbReference type="PANTHER" id="PTHR32089:SF112">
    <property type="entry name" value="LYSOZYME-LIKE PROTEIN-RELATED"/>
    <property type="match status" value="1"/>
</dbReference>
<keyword evidence="1 3" id="KW-0807">Transducer</keyword>
<comment type="similarity">
    <text evidence="2">Belongs to the methyl-accepting chemotaxis (MCP) protein family.</text>
</comment>
<keyword evidence="4" id="KW-0175">Coiled coil</keyword>
<dbReference type="Proteomes" id="UP000002064">
    <property type="component" value="Chromosome"/>
</dbReference>
<dbReference type="SUPFAM" id="SSF58104">
    <property type="entry name" value="Methyl-accepting chemotaxis protein (MCP) signaling domain"/>
    <property type="match status" value="1"/>
</dbReference>
<dbReference type="SUPFAM" id="SSF58100">
    <property type="entry name" value="Bacterial hemolysins"/>
    <property type="match status" value="1"/>
</dbReference>
<name>A0ABN3Z008_THEM3</name>
<dbReference type="PROSITE" id="PS50111">
    <property type="entry name" value="CHEMOTAXIS_TRANSDUC_2"/>
    <property type="match status" value="1"/>
</dbReference>
<proteinExistence type="inferred from homology"/>
<gene>
    <name evidence="7" type="ordered locus">Tmath_0522</name>
</gene>
<feature type="coiled-coil region" evidence="4">
    <location>
        <begin position="295"/>
        <end position="350"/>
    </location>
</feature>
<evidence type="ECO:0000313" key="8">
    <source>
        <dbReference type="Proteomes" id="UP000002064"/>
    </source>
</evidence>
<dbReference type="EMBL" id="CP002032">
    <property type="protein sequence ID" value="ADH60278.1"/>
    <property type="molecule type" value="Genomic_DNA"/>
</dbReference>
<keyword evidence="5" id="KW-0472">Membrane</keyword>
<evidence type="ECO:0000256" key="3">
    <source>
        <dbReference type="PROSITE-ProRule" id="PRU00284"/>
    </source>
</evidence>
<dbReference type="PRINTS" id="PR00260">
    <property type="entry name" value="CHEMTRNSDUCR"/>
</dbReference>
<reference evidence="7 8" key="1">
    <citation type="submission" date="2010-05" db="EMBL/GenBank/DDBJ databases">
        <title>Complete sequence of Thermoanaerobacter mathranii subsp. mathranii mathranii str. A3.</title>
        <authorList>
            <consortium name="US DOE Joint Genome Institute"/>
            <person name="Lucas S."/>
            <person name="Copeland A."/>
            <person name="Lapidus A."/>
            <person name="Cheng J.-F."/>
            <person name="Bruce D."/>
            <person name="Goodwin L."/>
            <person name="Pitluck S."/>
            <person name="Held B."/>
            <person name="Detter J.C."/>
            <person name="Han C."/>
            <person name="Tapia R."/>
            <person name="Land M."/>
            <person name="Hauser L."/>
            <person name="Kyrpides N."/>
            <person name="Mikhailova N."/>
            <person name="Zhou J."/>
            <person name="Hemme C."/>
            <person name="Woyke T."/>
        </authorList>
    </citation>
    <scope>NUCLEOTIDE SEQUENCE [LARGE SCALE GENOMIC DNA]</scope>
    <source>
        <strain evidence="7 8">A3</strain>
    </source>
</reference>
<evidence type="ECO:0000256" key="2">
    <source>
        <dbReference type="ARBA" id="ARBA00029447"/>
    </source>
</evidence>
<keyword evidence="5" id="KW-1133">Transmembrane helix</keyword>
<evidence type="ECO:0000259" key="6">
    <source>
        <dbReference type="PROSITE" id="PS50111"/>
    </source>
</evidence>
<organism evidence="7 8">
    <name type="scientific">Thermoanaerobacter mathranii subsp. mathranii (strain DSM 11426 / CCUG 53645 / CIP 108742 / A3)</name>
    <dbReference type="NCBI Taxonomy" id="583358"/>
    <lineage>
        <taxon>Bacteria</taxon>
        <taxon>Bacillati</taxon>
        <taxon>Bacillota</taxon>
        <taxon>Clostridia</taxon>
        <taxon>Thermoanaerobacterales</taxon>
        <taxon>Thermoanaerobacteraceae</taxon>
        <taxon>Thermoanaerobacter</taxon>
    </lineage>
</organism>
<sequence length="550" mass="61392">MQMGKTIRAQLIRSFVIIGILIVILTFTINVGLINTIQNIENLRKYVVNQVINVSNAQVQVAVLSGNIQQTLNDYMRGNATNFSVGVPISSIETYVSNIQNSLDDYKNTKNYELLKKNLSAINEGIQNLKKAVNELPEKYDSVNDSDKVVTIGYYLNHIQSSLNDFSSTYSQGFLPYFNQMIEDNKKNFYVSLSISIAIIVIILIYAAIIVRKLRKFAKLINSEIDKAVKQSEEVMNYAVDIKNKSEENTTNITSSKQGLEDLVNGINVISENVNEVADSITKVSETNENLSQVSDKLMRDMNEAMMKIKEIEENAHRQGEEVKSLIESLQESLETSKNTSKQLSELEKRMGGIKDILYSISDIAEQTNLLALNAAIEAARAGENGRGFAVVAEEIRKLAAQSTESVERIGEIIESLTQFTRETVDNVIKNIDTSTKASIEVNKVLDIFEQTKEGFDKVSDIISEISVAAEETAVSSNQTLQAMKNVMTASQNISAQVEELLASSQQLLAEINVVDENNLKNLDHIKEQVEYTEEQKANMQKITNIVKQL</sequence>
<accession>A0ABN3Z008</accession>
<dbReference type="InterPro" id="IPR004089">
    <property type="entry name" value="MCPsignal_dom"/>
</dbReference>
<feature type="transmembrane region" description="Helical" evidence="5">
    <location>
        <begin position="12"/>
        <end position="34"/>
    </location>
</feature>
<protein>
    <submittedName>
        <fullName evidence="7">Methyl-accepting chemotaxis sensory transducer</fullName>
    </submittedName>
</protein>
<dbReference type="Pfam" id="PF00015">
    <property type="entry name" value="MCPsignal"/>
    <property type="match status" value="1"/>
</dbReference>
<evidence type="ECO:0000256" key="5">
    <source>
        <dbReference type="SAM" id="Phobius"/>
    </source>
</evidence>
<feature type="transmembrane region" description="Helical" evidence="5">
    <location>
        <begin position="189"/>
        <end position="211"/>
    </location>
</feature>
<keyword evidence="8" id="KW-1185">Reference proteome</keyword>
<evidence type="ECO:0000256" key="4">
    <source>
        <dbReference type="SAM" id="Coils"/>
    </source>
</evidence>
<dbReference type="Gene3D" id="1.10.287.950">
    <property type="entry name" value="Methyl-accepting chemotaxis protein"/>
    <property type="match status" value="1"/>
</dbReference>
<feature type="domain" description="Methyl-accepting transducer" evidence="6">
    <location>
        <begin position="252"/>
        <end position="488"/>
    </location>
</feature>
<evidence type="ECO:0000313" key="7">
    <source>
        <dbReference type="EMBL" id="ADH60278.1"/>
    </source>
</evidence>
<dbReference type="SMART" id="SM00283">
    <property type="entry name" value="MA"/>
    <property type="match status" value="1"/>
</dbReference>
<dbReference type="InterPro" id="IPR004090">
    <property type="entry name" value="Chemotax_Me-accpt_rcpt"/>
</dbReference>
<keyword evidence="5" id="KW-0812">Transmembrane</keyword>
<evidence type="ECO:0000256" key="1">
    <source>
        <dbReference type="ARBA" id="ARBA00023224"/>
    </source>
</evidence>